<proteinExistence type="predicted"/>
<evidence type="ECO:0000256" key="4">
    <source>
        <dbReference type="ARBA" id="ARBA00023136"/>
    </source>
</evidence>
<feature type="transmembrane region" description="Helical" evidence="5">
    <location>
        <begin position="9"/>
        <end position="27"/>
    </location>
</feature>
<organism evidence="6 7">
    <name type="scientific">Acetobacter pasteurianus NBRC 3278</name>
    <dbReference type="NCBI Taxonomy" id="1226660"/>
    <lineage>
        <taxon>Bacteria</taxon>
        <taxon>Pseudomonadati</taxon>
        <taxon>Pseudomonadota</taxon>
        <taxon>Alphaproteobacteria</taxon>
        <taxon>Acetobacterales</taxon>
        <taxon>Acetobacteraceae</taxon>
        <taxon>Acetobacter</taxon>
    </lineage>
</organism>
<evidence type="ECO:0008006" key="8">
    <source>
        <dbReference type="Google" id="ProtNLM"/>
    </source>
</evidence>
<name>A0A401X7R3_ACEPA</name>
<dbReference type="InterPro" id="IPR032808">
    <property type="entry name" value="DoxX"/>
</dbReference>
<comment type="caution">
    <text evidence="6">The sequence shown here is derived from an EMBL/GenBank/DDBJ whole genome shotgun (WGS) entry which is preliminary data.</text>
</comment>
<reference evidence="6 7" key="1">
    <citation type="submission" date="2016-06" db="EMBL/GenBank/DDBJ databases">
        <title>Acetobacter pasteurianus NBRC 3278 whole genome sequencing project.</title>
        <authorList>
            <person name="Matsutani M."/>
            <person name="Shiwa Y."/>
            <person name="Okamoto-Kainuma A."/>
            <person name="Ishikawa M."/>
            <person name="Koizumi Y."/>
            <person name="Yoshikawa H."/>
            <person name="Yakushi T."/>
            <person name="Matsushita K."/>
        </authorList>
    </citation>
    <scope>NUCLEOTIDE SEQUENCE [LARGE SCALE GENOMIC DNA]</scope>
    <source>
        <strain evidence="6 7">NBRC 3278</strain>
    </source>
</reference>
<feature type="transmembrane region" description="Helical" evidence="5">
    <location>
        <begin position="39"/>
        <end position="60"/>
    </location>
</feature>
<dbReference type="Proteomes" id="UP000287385">
    <property type="component" value="Unassembled WGS sequence"/>
</dbReference>
<sequence length="112" mass="12369">MRNITAKQILAYALVCFFIIGAAGNIMEPKTVAEEYTRWGYPHWFHFVTGCLELISAFLMAGSASRIVGSLLGVCIMISAIATVAYHGEYSHAIAPVIVLSFLMLSIYLHRK</sequence>
<keyword evidence="3 5" id="KW-1133">Transmembrane helix</keyword>
<keyword evidence="2 5" id="KW-0812">Transmembrane</keyword>
<dbReference type="GO" id="GO:0016020">
    <property type="term" value="C:membrane"/>
    <property type="evidence" value="ECO:0007669"/>
    <property type="project" value="UniProtKB-SubCell"/>
</dbReference>
<protein>
    <recommendedName>
        <fullName evidence="8">DoxX family protein</fullName>
    </recommendedName>
</protein>
<dbReference type="EMBL" id="BDEV01000124">
    <property type="protein sequence ID" value="GCD63797.1"/>
    <property type="molecule type" value="Genomic_DNA"/>
</dbReference>
<evidence type="ECO:0000313" key="7">
    <source>
        <dbReference type="Proteomes" id="UP000287385"/>
    </source>
</evidence>
<accession>A0A401X7R3</accession>
<evidence type="ECO:0000256" key="3">
    <source>
        <dbReference type="ARBA" id="ARBA00022989"/>
    </source>
</evidence>
<comment type="subcellular location">
    <subcellularLocation>
        <location evidence="1">Membrane</location>
        <topology evidence="1">Multi-pass membrane protein</topology>
    </subcellularLocation>
</comment>
<feature type="transmembrane region" description="Helical" evidence="5">
    <location>
        <begin position="67"/>
        <end position="87"/>
    </location>
</feature>
<keyword evidence="7" id="KW-1185">Reference proteome</keyword>
<dbReference type="Pfam" id="PF13564">
    <property type="entry name" value="DoxX_2"/>
    <property type="match status" value="1"/>
</dbReference>
<evidence type="ECO:0000256" key="2">
    <source>
        <dbReference type="ARBA" id="ARBA00022692"/>
    </source>
</evidence>
<keyword evidence="4 5" id="KW-0472">Membrane</keyword>
<evidence type="ECO:0000313" key="6">
    <source>
        <dbReference type="EMBL" id="GCD63797.1"/>
    </source>
</evidence>
<evidence type="ECO:0000256" key="5">
    <source>
        <dbReference type="SAM" id="Phobius"/>
    </source>
</evidence>
<gene>
    <name evidence="6" type="ORF">NBRC3278_2890</name>
</gene>
<dbReference type="RefSeq" id="WP_124306956.1">
    <property type="nucleotide sequence ID" value="NZ_BDEV01000124.1"/>
</dbReference>
<feature type="transmembrane region" description="Helical" evidence="5">
    <location>
        <begin position="93"/>
        <end position="110"/>
    </location>
</feature>
<dbReference type="AlphaFoldDB" id="A0A401X7R3"/>
<evidence type="ECO:0000256" key="1">
    <source>
        <dbReference type="ARBA" id="ARBA00004141"/>
    </source>
</evidence>